<dbReference type="GO" id="GO:0006357">
    <property type="term" value="P:regulation of transcription by RNA polymerase II"/>
    <property type="evidence" value="ECO:0007669"/>
    <property type="project" value="TreeGrafter"/>
</dbReference>
<feature type="region of interest" description="Disordered" evidence="7">
    <location>
        <begin position="338"/>
        <end position="362"/>
    </location>
</feature>
<dbReference type="GO" id="GO:0005634">
    <property type="term" value="C:nucleus"/>
    <property type="evidence" value="ECO:0007669"/>
    <property type="project" value="UniProtKB-SubCell"/>
</dbReference>
<comment type="caution">
    <text evidence="9">The sequence shown here is derived from an EMBL/GenBank/DDBJ whole genome shotgun (WGS) entry which is preliminary data.</text>
</comment>
<dbReference type="GO" id="GO:0034605">
    <property type="term" value="P:cellular response to heat"/>
    <property type="evidence" value="ECO:0007669"/>
    <property type="project" value="TreeGrafter"/>
</dbReference>
<dbReference type="InterPro" id="IPR036390">
    <property type="entry name" value="WH_DNA-bd_sf"/>
</dbReference>
<keyword evidence="2" id="KW-0346">Stress response</keyword>
<keyword evidence="3" id="KW-0238">DNA-binding</keyword>
<dbReference type="PANTHER" id="PTHR10015">
    <property type="entry name" value="HEAT SHOCK TRANSCRIPTION FACTOR"/>
    <property type="match status" value="1"/>
</dbReference>
<keyword evidence="6" id="KW-0175">Coiled coil</keyword>
<feature type="compositionally biased region" description="Polar residues" evidence="7">
    <location>
        <begin position="338"/>
        <end position="349"/>
    </location>
</feature>
<evidence type="ECO:0000256" key="2">
    <source>
        <dbReference type="ARBA" id="ARBA00023016"/>
    </source>
</evidence>
<feature type="compositionally biased region" description="Basic and acidic residues" evidence="7">
    <location>
        <begin position="458"/>
        <end position="473"/>
    </location>
</feature>
<evidence type="ECO:0000256" key="1">
    <source>
        <dbReference type="ARBA" id="ARBA00004123"/>
    </source>
</evidence>
<feature type="compositionally biased region" description="Polar residues" evidence="7">
    <location>
        <begin position="474"/>
        <end position="489"/>
    </location>
</feature>
<organism evidence="9 10">
    <name type="scientific">Salix brachista</name>
    <dbReference type="NCBI Taxonomy" id="2182728"/>
    <lineage>
        <taxon>Eukaryota</taxon>
        <taxon>Viridiplantae</taxon>
        <taxon>Streptophyta</taxon>
        <taxon>Embryophyta</taxon>
        <taxon>Tracheophyta</taxon>
        <taxon>Spermatophyta</taxon>
        <taxon>Magnoliopsida</taxon>
        <taxon>eudicotyledons</taxon>
        <taxon>Gunneridae</taxon>
        <taxon>Pentapetalae</taxon>
        <taxon>rosids</taxon>
        <taxon>fabids</taxon>
        <taxon>Malpighiales</taxon>
        <taxon>Salicaceae</taxon>
        <taxon>Saliceae</taxon>
        <taxon>Salix</taxon>
    </lineage>
</organism>
<dbReference type="PRINTS" id="PR00056">
    <property type="entry name" value="HSFDOMAIN"/>
</dbReference>
<proteinExistence type="inferred from homology"/>
<evidence type="ECO:0000256" key="7">
    <source>
        <dbReference type="SAM" id="MobiDB-lite"/>
    </source>
</evidence>
<dbReference type="Pfam" id="PF00447">
    <property type="entry name" value="HSF_DNA-bind"/>
    <property type="match status" value="1"/>
</dbReference>
<evidence type="ECO:0000256" key="5">
    <source>
        <dbReference type="RuleBase" id="RU004020"/>
    </source>
</evidence>
<dbReference type="AlphaFoldDB" id="A0A5N5JNQ5"/>
<dbReference type="EMBL" id="VDCV01000016">
    <property type="protein sequence ID" value="KAB5520869.1"/>
    <property type="molecule type" value="Genomic_DNA"/>
</dbReference>
<evidence type="ECO:0000256" key="6">
    <source>
        <dbReference type="SAM" id="Coils"/>
    </source>
</evidence>
<comment type="similarity">
    <text evidence="5">Belongs to the HSF family.</text>
</comment>
<comment type="subcellular location">
    <subcellularLocation>
        <location evidence="1">Nucleus</location>
    </subcellularLocation>
</comment>
<dbReference type="PANTHER" id="PTHR10015:SF377">
    <property type="entry name" value="HEAT STRESS TRANSCRIPTION FACTOR A-5"/>
    <property type="match status" value="1"/>
</dbReference>
<gene>
    <name evidence="9" type="ORF">DKX38_025188</name>
</gene>
<evidence type="ECO:0000256" key="3">
    <source>
        <dbReference type="ARBA" id="ARBA00023125"/>
    </source>
</evidence>
<dbReference type="SUPFAM" id="SSF46785">
    <property type="entry name" value="Winged helix' DNA-binding domain"/>
    <property type="match status" value="2"/>
</dbReference>
<dbReference type="InterPro" id="IPR036388">
    <property type="entry name" value="WH-like_DNA-bd_sf"/>
</dbReference>
<feature type="region of interest" description="Disordered" evidence="7">
    <location>
        <begin position="453"/>
        <end position="505"/>
    </location>
</feature>
<evidence type="ECO:0000259" key="8">
    <source>
        <dbReference type="SMART" id="SM00415"/>
    </source>
</evidence>
<feature type="coiled-coil region" evidence="6">
    <location>
        <begin position="202"/>
        <end position="250"/>
    </location>
</feature>
<feature type="domain" description="HSF-type DNA-binding" evidence="8">
    <location>
        <begin position="18"/>
        <end position="184"/>
    </location>
</feature>
<dbReference type="GO" id="GO:0003700">
    <property type="term" value="F:DNA-binding transcription factor activity"/>
    <property type="evidence" value="ECO:0007669"/>
    <property type="project" value="InterPro"/>
</dbReference>
<accession>A0A5N5JNQ5</accession>
<evidence type="ECO:0000313" key="9">
    <source>
        <dbReference type="EMBL" id="KAB5520869.1"/>
    </source>
</evidence>
<feature type="compositionally biased region" description="Low complexity" evidence="7">
    <location>
        <begin position="490"/>
        <end position="505"/>
    </location>
</feature>
<dbReference type="SMART" id="SM00415">
    <property type="entry name" value="HSF"/>
    <property type="match status" value="1"/>
</dbReference>
<keyword evidence="4" id="KW-0539">Nucleus</keyword>
<sequence>MEPGPSSATSGGGGGGGGPAPFLIKTYDMVDDSSTDEIVSWSSNKNSFVVWNPPEFARLLLPTFFKHNNFSSFIRQLNTYGLGLEAGRGLRIWFDGVFDFSEICKFLDVMHVLIVSNEGRALIVKDEPVGNDALQWNKINVCIVGKRNFPFSKGFRKIDPERWEFANEDFVKDQKHLLKNIHRRKPIHSHSQPQGSLVDPERAAYEKEMDKLSRDKAKLKACIQGFEQQRSSAKLQVEDLTRKIDIMQQRQEKLLSFLEKSVQNPTFVEHLARKIEALDFSAYSKKRRLPQVDHSMPIAENSLVENHSSSRPVSNVIHQDFSDKLRLELSPAVSDINLVSHSTQSSNEDGGSPRRKISEGNLKDALTRTSGLQLAPETWELSDTGASYTFKVNPAVPRDIPANGSPALHSRQANLTCNEEGDGHISCQLNLSLASSPLQVNKNPYSARIPQLGQEIGKSPESRFNESNKDSDMRATQNNTNQGNEGRTLSSPQENPNNNQAPASAPVTANDVFWEQFLTERPGYSDNEEASSNYRANPYDERERRIGFGVPRNAKNMEQLSL</sequence>
<keyword evidence="10" id="KW-1185">Reference proteome</keyword>
<dbReference type="GO" id="GO:0000978">
    <property type="term" value="F:RNA polymerase II cis-regulatory region sequence-specific DNA binding"/>
    <property type="evidence" value="ECO:0007669"/>
    <property type="project" value="TreeGrafter"/>
</dbReference>
<dbReference type="Gene3D" id="1.10.10.10">
    <property type="entry name" value="Winged helix-like DNA-binding domain superfamily/Winged helix DNA-binding domain"/>
    <property type="match status" value="1"/>
</dbReference>
<dbReference type="InterPro" id="IPR000232">
    <property type="entry name" value="HSF_DNA-bd"/>
</dbReference>
<protein>
    <recommendedName>
        <fullName evidence="8">HSF-type DNA-binding domain-containing protein</fullName>
    </recommendedName>
</protein>
<name>A0A5N5JNQ5_9ROSI</name>
<reference evidence="10" key="1">
    <citation type="journal article" date="2019" name="Gigascience">
        <title>De novo genome assembly of the endangered Acer yangbiense, a plant species with extremely small populations endemic to Yunnan Province, China.</title>
        <authorList>
            <person name="Yang J."/>
            <person name="Wariss H.M."/>
            <person name="Tao L."/>
            <person name="Zhang R."/>
            <person name="Yun Q."/>
            <person name="Hollingsworth P."/>
            <person name="Dao Z."/>
            <person name="Luo G."/>
            <person name="Guo H."/>
            <person name="Ma Y."/>
            <person name="Sun W."/>
        </authorList>
    </citation>
    <scope>NUCLEOTIDE SEQUENCE [LARGE SCALE GENOMIC DNA]</scope>
    <source>
        <strain evidence="10">cv. br00</strain>
    </source>
</reference>
<dbReference type="Proteomes" id="UP000326939">
    <property type="component" value="Chromosome 16"/>
</dbReference>
<evidence type="ECO:0000313" key="10">
    <source>
        <dbReference type="Proteomes" id="UP000326939"/>
    </source>
</evidence>
<evidence type="ECO:0000256" key="4">
    <source>
        <dbReference type="ARBA" id="ARBA00023242"/>
    </source>
</evidence>